<evidence type="ECO:0000256" key="1">
    <source>
        <dbReference type="SAM" id="MobiDB-lite"/>
    </source>
</evidence>
<name>A0A0C2D4U6_9BACT</name>
<dbReference type="Proteomes" id="UP000031599">
    <property type="component" value="Unassembled WGS sequence"/>
</dbReference>
<organism evidence="2 3">
    <name type="scientific">Enhygromyxa salina</name>
    <dbReference type="NCBI Taxonomy" id="215803"/>
    <lineage>
        <taxon>Bacteria</taxon>
        <taxon>Pseudomonadati</taxon>
        <taxon>Myxococcota</taxon>
        <taxon>Polyangia</taxon>
        <taxon>Nannocystales</taxon>
        <taxon>Nannocystaceae</taxon>
        <taxon>Enhygromyxa</taxon>
    </lineage>
</organism>
<evidence type="ECO:0000313" key="3">
    <source>
        <dbReference type="Proteomes" id="UP000031599"/>
    </source>
</evidence>
<dbReference type="SUPFAM" id="SSF47240">
    <property type="entry name" value="Ferritin-like"/>
    <property type="match status" value="1"/>
</dbReference>
<protein>
    <submittedName>
        <fullName evidence="2">Uncharacterized protein</fullName>
    </submittedName>
</protein>
<comment type="caution">
    <text evidence="2">The sequence shown here is derived from an EMBL/GenBank/DDBJ whole genome shotgun (WGS) entry which is preliminary data.</text>
</comment>
<accession>A0A0C2D4U6</accession>
<evidence type="ECO:0000313" key="2">
    <source>
        <dbReference type="EMBL" id="KIG15087.1"/>
    </source>
</evidence>
<feature type="compositionally biased region" description="Low complexity" evidence="1">
    <location>
        <begin position="29"/>
        <end position="45"/>
    </location>
</feature>
<dbReference type="CDD" id="cd00657">
    <property type="entry name" value="Ferritin_like"/>
    <property type="match status" value="1"/>
</dbReference>
<gene>
    <name evidence="2" type="ORF">DB30_06119</name>
</gene>
<dbReference type="EMBL" id="JMCC02000061">
    <property type="protein sequence ID" value="KIG15087.1"/>
    <property type="molecule type" value="Genomic_DNA"/>
</dbReference>
<dbReference type="InterPro" id="IPR009078">
    <property type="entry name" value="Ferritin-like_SF"/>
</dbReference>
<feature type="region of interest" description="Disordered" evidence="1">
    <location>
        <begin position="1"/>
        <end position="49"/>
    </location>
</feature>
<feature type="compositionally biased region" description="Low complexity" evidence="1">
    <location>
        <begin position="1"/>
        <end position="15"/>
    </location>
</feature>
<reference evidence="2 3" key="1">
    <citation type="submission" date="2014-12" db="EMBL/GenBank/DDBJ databases">
        <title>Genome assembly of Enhygromyxa salina DSM 15201.</title>
        <authorList>
            <person name="Sharma G."/>
            <person name="Subramanian S."/>
        </authorList>
    </citation>
    <scope>NUCLEOTIDE SEQUENCE [LARGE SCALE GENOMIC DNA]</scope>
    <source>
        <strain evidence="2 3">DSM 15201</strain>
    </source>
</reference>
<proteinExistence type="predicted"/>
<dbReference type="RefSeq" id="WP_052552513.1">
    <property type="nucleotide sequence ID" value="NZ_JMCC02000061.1"/>
</dbReference>
<sequence length="415" mass="43484">MLLAALGAPLACGPGPVDGGSGEQGDAESGGSTDDSGGSTDDSGGIEPEPLPDPGICLAEIDANAEGDCAESLGFRWTVGGCEPLIGCECVGAECDQLFADRQTCDEAYLHCVLCDPCPDDMLCVVYCGGAGFITDMFCLESHVCLDGYSPNYGCPYTDENGQSVSANMTCSGLGRALFDDDPFTGSPAFDNDQQRAAAAWARIAAGELASIATFEALAAWLEAHACPPSFAAGARTFAADETRHAGLAWSIAQSLDPAVEWPEANTIPFSTLPTLAELVEHTVLSGCIGETLSALELEHMAACCEDEALAATLATIVEDESRHAEQAWVLLAWLLRAHPELRAVAADAFERGTQTMALGVTDPLPIHGLLDDETRAALWARGRRRVVGPLAAQLLASTNLVRPHHARALSRVFC</sequence>
<dbReference type="AlphaFoldDB" id="A0A0C2D4U6"/>